<keyword evidence="9" id="KW-1185">Reference proteome</keyword>
<keyword evidence="5 6" id="KW-0472">Membrane</keyword>
<feature type="transmembrane region" description="Helical" evidence="6">
    <location>
        <begin position="702"/>
        <end position="725"/>
    </location>
</feature>
<evidence type="ECO:0000256" key="4">
    <source>
        <dbReference type="ARBA" id="ARBA00022989"/>
    </source>
</evidence>
<comment type="caution">
    <text evidence="8">The sequence shown here is derived from an EMBL/GenBank/DDBJ whole genome shotgun (WGS) entry which is preliminary data.</text>
</comment>
<feature type="transmembrane region" description="Helical" evidence="6">
    <location>
        <begin position="470"/>
        <end position="491"/>
    </location>
</feature>
<feature type="transmembrane region" description="Helical" evidence="6">
    <location>
        <begin position="20"/>
        <end position="42"/>
    </location>
</feature>
<dbReference type="RefSeq" id="WP_068367360.1">
    <property type="nucleotide sequence ID" value="NZ_JANKLF010000001.1"/>
</dbReference>
<evidence type="ECO:0000256" key="6">
    <source>
        <dbReference type="SAM" id="Phobius"/>
    </source>
</evidence>
<feature type="domain" description="ABC3 transporter permease C-terminal" evidence="7">
    <location>
        <begin position="259"/>
        <end position="372"/>
    </location>
</feature>
<evidence type="ECO:0000313" key="9">
    <source>
        <dbReference type="Proteomes" id="UP000078084"/>
    </source>
</evidence>
<dbReference type="STRING" id="206506.AAV32_03035"/>
<feature type="transmembrane region" description="Helical" evidence="6">
    <location>
        <begin position="790"/>
        <end position="811"/>
    </location>
</feature>
<evidence type="ECO:0000256" key="3">
    <source>
        <dbReference type="ARBA" id="ARBA00022692"/>
    </source>
</evidence>
<proteinExistence type="predicted"/>
<dbReference type="PANTHER" id="PTHR30287">
    <property type="entry name" value="MEMBRANE COMPONENT OF PREDICTED ABC SUPERFAMILY METABOLITE UPTAKE TRANSPORTER"/>
    <property type="match status" value="1"/>
</dbReference>
<dbReference type="PANTHER" id="PTHR30287:SF1">
    <property type="entry name" value="INNER MEMBRANE PROTEIN"/>
    <property type="match status" value="1"/>
</dbReference>
<dbReference type="PATRIC" id="fig|206506.3.peg.667"/>
<evidence type="ECO:0000256" key="5">
    <source>
        <dbReference type="ARBA" id="ARBA00023136"/>
    </source>
</evidence>
<dbReference type="Proteomes" id="UP000078084">
    <property type="component" value="Unassembled WGS sequence"/>
</dbReference>
<feature type="transmembrane region" description="Helical" evidence="6">
    <location>
        <begin position="393"/>
        <end position="410"/>
    </location>
</feature>
<feature type="transmembrane region" description="Helical" evidence="6">
    <location>
        <begin position="416"/>
        <end position="441"/>
    </location>
</feature>
<sequence>MNILPLAFRTVRREWRLAELRTLALALVLSIVALGVVATLALRVEHSIAAGSAELVGGDGGINAPSPIPAEYEIQAREMALATAHAVRFPSMAFAQEQAQLLNLAAVSPEWPLRGEITLRDADGRQHTAPAPQPGEIYLDARALAALGVDIGATVQIGDANLRIAGELLRQPDGGNAFALAPTALAPLADIERAGLLGPGSRARYSLLLAGAPGTVQDWKQWAASQALPDNARLIELEDAQQNLGGAFERANAFLRLCALLAALLAGVAIALASQRYAQRKTDEVALLRALGAPRADVLKLLAGTLAALALPAALLGIALTQGLSALAWQVAGKLFSGALPTVQPVLPSLAAAAMGLAILAGFALPPLARLADVPPAAVFRRSVAPRVRRFDLFYLLPLATALGLIWMQAGSARLAIILAISLAVVALVAAILALLALWLARRVAAGIHPALRLGLASLARRRFTSAVQAVALSLGLCALLILAVAAPALLQEWRSELPDETPNWFALNVLEEQVPDYRAALEQASASQVAMLPLAVGKLTAINGEPAESFYQTPEQRERAAEQLRFSWSATLPSANRLVAGAWQAPEAGAAGLSVEKGWMERFGLKLGDSLTLESGGRSVTATIDSVREVDWSSFRVNFFLLLDPAHADGMPHTWIASYYLPPAQNNHLADMARQFPNVSMLDVNDLLERVRSIIERVSSAVSWVLSFSLLAGALVLAAALAASAQQRRHEAALLRTLGAQRRQLRLAALCEFLVLGLIAALTATMGAAGAGSWLGQSVFRMAAVPLPWAQLAGTALLAALVITLLGLAGTRRILNTPPMALLRAA</sequence>
<accession>A0A171KWJ2</accession>
<reference evidence="8 9" key="1">
    <citation type="submission" date="2015-04" db="EMBL/GenBank/DDBJ databases">
        <title>Genome sequence of Kerstersia gyiorum CG1.</title>
        <authorList>
            <person name="Greninger A.L."/>
            <person name="Kozyreva V."/>
            <person name="Chaturvedi V."/>
        </authorList>
    </citation>
    <scope>NUCLEOTIDE SEQUENCE [LARGE SCALE GENOMIC DNA]</scope>
    <source>
        <strain evidence="8 9">CG1</strain>
    </source>
</reference>
<evidence type="ECO:0000259" key="7">
    <source>
        <dbReference type="Pfam" id="PF02687"/>
    </source>
</evidence>
<protein>
    <submittedName>
        <fullName evidence="8">ABC transporter permease</fullName>
    </submittedName>
</protein>
<gene>
    <name evidence="8" type="ORF">AAV32_03035</name>
</gene>
<keyword evidence="3 6" id="KW-0812">Transmembrane</keyword>
<evidence type="ECO:0000256" key="1">
    <source>
        <dbReference type="ARBA" id="ARBA00004651"/>
    </source>
</evidence>
<feature type="transmembrane region" description="Helical" evidence="6">
    <location>
        <begin position="301"/>
        <end position="329"/>
    </location>
</feature>
<feature type="transmembrane region" description="Helical" evidence="6">
    <location>
        <begin position="349"/>
        <end position="372"/>
    </location>
</feature>
<dbReference type="InterPro" id="IPR003838">
    <property type="entry name" value="ABC3_permease_C"/>
</dbReference>
<feature type="domain" description="ABC3 transporter permease C-terminal" evidence="7">
    <location>
        <begin position="707"/>
        <end position="820"/>
    </location>
</feature>
<evidence type="ECO:0000313" key="8">
    <source>
        <dbReference type="EMBL" id="KKO73259.1"/>
    </source>
</evidence>
<feature type="transmembrane region" description="Helical" evidence="6">
    <location>
        <begin position="253"/>
        <end position="273"/>
    </location>
</feature>
<dbReference type="EMBL" id="LBNE01000001">
    <property type="protein sequence ID" value="KKO73259.1"/>
    <property type="molecule type" value="Genomic_DNA"/>
</dbReference>
<keyword evidence="4 6" id="KW-1133">Transmembrane helix</keyword>
<keyword evidence="2" id="KW-1003">Cell membrane</keyword>
<evidence type="ECO:0000256" key="2">
    <source>
        <dbReference type="ARBA" id="ARBA00022475"/>
    </source>
</evidence>
<dbReference type="AlphaFoldDB" id="A0A171KWJ2"/>
<organism evidence="8 9">
    <name type="scientific">Kerstersia gyiorum</name>
    <dbReference type="NCBI Taxonomy" id="206506"/>
    <lineage>
        <taxon>Bacteria</taxon>
        <taxon>Pseudomonadati</taxon>
        <taxon>Pseudomonadota</taxon>
        <taxon>Betaproteobacteria</taxon>
        <taxon>Burkholderiales</taxon>
        <taxon>Alcaligenaceae</taxon>
        <taxon>Kerstersia</taxon>
    </lineage>
</organism>
<dbReference type="GO" id="GO:0005886">
    <property type="term" value="C:plasma membrane"/>
    <property type="evidence" value="ECO:0007669"/>
    <property type="project" value="UniProtKB-SubCell"/>
</dbReference>
<dbReference type="InterPro" id="IPR038766">
    <property type="entry name" value="Membrane_comp_ABC_pdt"/>
</dbReference>
<comment type="subcellular location">
    <subcellularLocation>
        <location evidence="1">Cell membrane</location>
        <topology evidence="1">Multi-pass membrane protein</topology>
    </subcellularLocation>
</comment>
<dbReference type="Pfam" id="PF02687">
    <property type="entry name" value="FtsX"/>
    <property type="match status" value="2"/>
</dbReference>
<feature type="transmembrane region" description="Helical" evidence="6">
    <location>
        <begin position="746"/>
        <end position="770"/>
    </location>
</feature>
<name>A0A171KWJ2_9BURK</name>